<dbReference type="AlphaFoldDB" id="A0A955L4K1"/>
<organism evidence="2 3">
    <name type="scientific">Candidatus Dojkabacteria bacterium</name>
    <dbReference type="NCBI Taxonomy" id="2099670"/>
    <lineage>
        <taxon>Bacteria</taxon>
        <taxon>Candidatus Dojkabacteria</taxon>
    </lineage>
</organism>
<dbReference type="Gene3D" id="2.160.20.10">
    <property type="entry name" value="Single-stranded right-handed beta-helix, Pectin lyase-like"/>
    <property type="match status" value="1"/>
</dbReference>
<reference evidence="2" key="1">
    <citation type="submission" date="2020-04" db="EMBL/GenBank/DDBJ databases">
        <authorList>
            <person name="Zhang T."/>
        </authorList>
    </citation>
    <scope>NUCLEOTIDE SEQUENCE</scope>
    <source>
        <strain evidence="2">HKST-UBA10</strain>
    </source>
</reference>
<dbReference type="InterPro" id="IPR012334">
    <property type="entry name" value="Pectin_lyas_fold"/>
</dbReference>
<dbReference type="InterPro" id="IPR011050">
    <property type="entry name" value="Pectin_lyase_fold/virulence"/>
</dbReference>
<evidence type="ECO:0000259" key="1">
    <source>
        <dbReference type="Pfam" id="PF16841"/>
    </source>
</evidence>
<dbReference type="EMBL" id="JAGQLG010000155">
    <property type="protein sequence ID" value="MCA9382518.1"/>
    <property type="molecule type" value="Genomic_DNA"/>
</dbReference>
<protein>
    <recommendedName>
        <fullName evidence="1">Carbohydrate binding module xylan-binding domain-containing protein</fullName>
    </recommendedName>
</protein>
<dbReference type="Proteomes" id="UP000782843">
    <property type="component" value="Unassembled WGS sequence"/>
</dbReference>
<dbReference type="InterPro" id="IPR006626">
    <property type="entry name" value="PbH1"/>
</dbReference>
<proteinExistence type="predicted"/>
<feature type="domain" description="Carbohydrate binding module xylan-binding" evidence="1">
    <location>
        <begin position="747"/>
        <end position="834"/>
    </location>
</feature>
<dbReference type="SUPFAM" id="SSF51126">
    <property type="entry name" value="Pectin lyase-like"/>
    <property type="match status" value="1"/>
</dbReference>
<reference evidence="2" key="2">
    <citation type="journal article" date="2021" name="Microbiome">
        <title>Successional dynamics and alternative stable states in a saline activated sludge microbial community over 9 years.</title>
        <authorList>
            <person name="Wang Y."/>
            <person name="Ye J."/>
            <person name="Ju F."/>
            <person name="Liu L."/>
            <person name="Boyd J.A."/>
            <person name="Deng Y."/>
            <person name="Parks D.H."/>
            <person name="Jiang X."/>
            <person name="Yin X."/>
            <person name="Woodcroft B.J."/>
            <person name="Tyson G.W."/>
            <person name="Hugenholtz P."/>
            <person name="Polz M.F."/>
            <person name="Zhang T."/>
        </authorList>
    </citation>
    <scope>NUCLEOTIDE SEQUENCE</scope>
    <source>
        <strain evidence="2">HKST-UBA10</strain>
    </source>
</reference>
<comment type="caution">
    <text evidence="2">The sequence shown here is derived from an EMBL/GenBank/DDBJ whole genome shotgun (WGS) entry which is preliminary data.</text>
</comment>
<sequence>MKLNSSRQKLFGVIALGVLTLIVVGGVTANKAVGIIRNYAAGLEVVKEDGPTGPESPTYSCDLTTRYIDVSQCPNYATYANHTEVDSTSFFNNIISQVANNRAGKNQEVVIKVPSANFGIASGYIDFSVSDESGKYSNFTFTTKSTNGGKPNFILTGTNTQRESVIFVQGNDNFTIKDIKVTANNSYKFSNAVLYMRNNSGTVIVDGYECGRVKGRTLNLASGCFASKSDPNVVPNKQPSLVNISNSRLYDYYTGISIIGADSVIVENNTLDNSQASQYHDRGNLDIGFDRINVAQTGGTSYVRNNTLKQGSGYTEGETAVGLLRVNNFELSSNTIEDTQDTGIFFSSHTPGSVRNPVTCRAGSNNVRIINNTMRRVKLGAIAVVNLPLDDGACTPTQAALQNITISGNRISGGGTGISASASEHAPIYGLEIVDNVISNKTNLQDPNDLGAIAGSCLVLAGLQGKNNNPEDIKIHNNQLNNCDLSIYLYASGWPLYDHIRQMSGPSLYDYTHGHSRPNKYISVYENTIFNNTEQADILVQNKPVSGIQDRPTMLIRDNEITSSTPSQGYKRCNISCNTDNDCNTPITVDSFNNNPDSTKVFEGYPLEYSCVNSGSGGKVCRNSQDPSVEDCDLNEGASVPQVLYPPNINPGSGSYTSTISTYSLTLTPANGSPQGTTIKYTTDGTDPINSATAMTGTSVNLNLQSGTNNFNVQARSYQSTLGWSARAQAALNITYSPPAGNGLVISVRARSTYGTGNLGNCSNGYADMQVRISNTLLGRTCTSGSFETYTFETNSSTVDPRQVTVNFMNDFYQAGVYDRNLIVDYVRVGNGTYNVISGSGVLSKGQYNSSWGGCNNTANGSEQPVYTNVIHCGSSNGNYSYFRLR</sequence>
<evidence type="ECO:0000313" key="3">
    <source>
        <dbReference type="Proteomes" id="UP000782843"/>
    </source>
</evidence>
<accession>A0A955L4K1</accession>
<dbReference type="Pfam" id="PF16841">
    <property type="entry name" value="CBM60"/>
    <property type="match status" value="1"/>
</dbReference>
<dbReference type="SMART" id="SM00710">
    <property type="entry name" value="PbH1"/>
    <property type="match status" value="8"/>
</dbReference>
<dbReference type="Gene3D" id="2.60.60.40">
    <property type="match status" value="1"/>
</dbReference>
<dbReference type="InterPro" id="IPR031768">
    <property type="entry name" value="CBM60_xylan-bd"/>
</dbReference>
<evidence type="ECO:0000313" key="2">
    <source>
        <dbReference type="EMBL" id="MCA9382518.1"/>
    </source>
</evidence>
<gene>
    <name evidence="2" type="ORF">KC660_03875</name>
</gene>
<name>A0A955L4K1_9BACT</name>